<dbReference type="STRING" id="4615.A0A199VY15"/>
<reference evidence="8 9" key="1">
    <citation type="journal article" date="2016" name="DNA Res.">
        <title>The draft genome of MD-2 pineapple using hybrid error correction of long reads.</title>
        <authorList>
            <person name="Redwan R.M."/>
            <person name="Saidin A."/>
            <person name="Kumar S.V."/>
        </authorList>
    </citation>
    <scope>NUCLEOTIDE SEQUENCE [LARGE SCALE GENOMIC DNA]</scope>
    <source>
        <strain evidence="9">cv. MD2</strain>
        <tissue evidence="8">Leaf</tissue>
    </source>
</reference>
<organism evidence="8 9">
    <name type="scientific">Ananas comosus</name>
    <name type="common">Pineapple</name>
    <name type="synonym">Ananas ananas</name>
    <dbReference type="NCBI Taxonomy" id="4615"/>
    <lineage>
        <taxon>Eukaryota</taxon>
        <taxon>Viridiplantae</taxon>
        <taxon>Streptophyta</taxon>
        <taxon>Embryophyta</taxon>
        <taxon>Tracheophyta</taxon>
        <taxon>Spermatophyta</taxon>
        <taxon>Magnoliopsida</taxon>
        <taxon>Liliopsida</taxon>
        <taxon>Poales</taxon>
        <taxon>Bromeliaceae</taxon>
        <taxon>Bromelioideae</taxon>
        <taxon>Ananas</taxon>
    </lineage>
</organism>
<feature type="transmembrane region" description="Helical" evidence="6">
    <location>
        <begin position="125"/>
        <end position="145"/>
    </location>
</feature>
<dbReference type="SMART" id="SM00184">
    <property type="entry name" value="RING"/>
    <property type="match status" value="1"/>
</dbReference>
<evidence type="ECO:0000256" key="4">
    <source>
        <dbReference type="PROSITE-ProRule" id="PRU00175"/>
    </source>
</evidence>
<protein>
    <recommendedName>
        <fullName evidence="7">RING-type domain-containing protein</fullName>
    </recommendedName>
</protein>
<dbReference type="GO" id="GO:0016567">
    <property type="term" value="P:protein ubiquitination"/>
    <property type="evidence" value="ECO:0007669"/>
    <property type="project" value="TreeGrafter"/>
</dbReference>
<dbReference type="PANTHER" id="PTHR46858:SF5">
    <property type="entry name" value="E3 UBIQUITIN-PROTEIN LIGASE APD1-RELATED"/>
    <property type="match status" value="1"/>
</dbReference>
<dbReference type="Gene3D" id="3.30.40.10">
    <property type="entry name" value="Zinc/RING finger domain, C3HC4 (zinc finger)"/>
    <property type="match status" value="1"/>
</dbReference>
<dbReference type="PANTHER" id="PTHR46858">
    <property type="entry name" value="OS05G0521000 PROTEIN"/>
    <property type="match status" value="1"/>
</dbReference>
<dbReference type="GO" id="GO:0061630">
    <property type="term" value="F:ubiquitin protein ligase activity"/>
    <property type="evidence" value="ECO:0007669"/>
    <property type="project" value="TreeGrafter"/>
</dbReference>
<evidence type="ECO:0000256" key="2">
    <source>
        <dbReference type="ARBA" id="ARBA00022771"/>
    </source>
</evidence>
<evidence type="ECO:0000256" key="5">
    <source>
        <dbReference type="SAM" id="MobiDB-lite"/>
    </source>
</evidence>
<gene>
    <name evidence="8" type="ORF">ACMD2_03713</name>
</gene>
<dbReference type="AlphaFoldDB" id="A0A199VY15"/>
<evidence type="ECO:0000259" key="7">
    <source>
        <dbReference type="PROSITE" id="PS50089"/>
    </source>
</evidence>
<dbReference type="InterPro" id="IPR032008">
    <property type="entry name" value="APD1-4_N"/>
</dbReference>
<evidence type="ECO:0000256" key="1">
    <source>
        <dbReference type="ARBA" id="ARBA00022723"/>
    </source>
</evidence>
<keyword evidence="6" id="KW-0472">Membrane</keyword>
<dbReference type="Proteomes" id="UP000092600">
    <property type="component" value="Unassembled WGS sequence"/>
</dbReference>
<keyword evidence="2 4" id="KW-0863">Zinc-finger</keyword>
<dbReference type="EMBL" id="LSRQ01000543">
    <property type="protein sequence ID" value="OAY82137.1"/>
    <property type="molecule type" value="Genomic_DNA"/>
</dbReference>
<dbReference type="Pfam" id="PF16040">
    <property type="entry name" value="APD1-4_N"/>
    <property type="match status" value="1"/>
</dbReference>
<evidence type="ECO:0000256" key="3">
    <source>
        <dbReference type="ARBA" id="ARBA00022833"/>
    </source>
</evidence>
<keyword evidence="6" id="KW-1133">Transmembrane helix</keyword>
<feature type="region of interest" description="Disordered" evidence="5">
    <location>
        <begin position="164"/>
        <end position="192"/>
    </location>
</feature>
<sequence length="298" mass="33984">MIVLLRSQVKAEEGSTDGPMLYGFRELPPLDVRASWLETHNGSVPANFHKEWIYYFNEGTQIEIFYSVKSEGSYPLNLVIAQGKENRQFHRKENLFQWVENPLRPDTTLSWNLIHESIMTFQPDFTYFQLIGLMTLAILLIYKIFTSFQFIFGYNTSHQTTLTPNETSPLLANKEDDGTSLGSSYESVSHDEGEDIEEFLKAAPSKPLEEVESSDQSQHLCVICCEARKDCFFLPCGHSTTCYTCGLRILEEAQTCPICRRKMKKARGNELLGISATEIEPLISQQLYGVLQQIKTSH</sequence>
<keyword evidence="3" id="KW-0862">Zinc</keyword>
<keyword evidence="1" id="KW-0479">Metal-binding</keyword>
<dbReference type="PROSITE" id="PS50089">
    <property type="entry name" value="ZF_RING_2"/>
    <property type="match status" value="1"/>
</dbReference>
<feature type="domain" description="RING-type" evidence="7">
    <location>
        <begin position="221"/>
        <end position="260"/>
    </location>
</feature>
<dbReference type="Pfam" id="PF13920">
    <property type="entry name" value="zf-C3HC4_3"/>
    <property type="match status" value="1"/>
</dbReference>
<evidence type="ECO:0000256" key="6">
    <source>
        <dbReference type="SAM" id="Phobius"/>
    </source>
</evidence>
<keyword evidence="6" id="KW-0812">Transmembrane</keyword>
<dbReference type="GO" id="GO:0008270">
    <property type="term" value="F:zinc ion binding"/>
    <property type="evidence" value="ECO:0007669"/>
    <property type="project" value="UniProtKB-KW"/>
</dbReference>
<accession>A0A199VY15</accession>
<dbReference type="InterPro" id="IPR013083">
    <property type="entry name" value="Znf_RING/FYVE/PHD"/>
</dbReference>
<name>A0A199VY15_ANACO</name>
<proteinExistence type="predicted"/>
<evidence type="ECO:0000313" key="9">
    <source>
        <dbReference type="Proteomes" id="UP000092600"/>
    </source>
</evidence>
<dbReference type="GO" id="GO:0009705">
    <property type="term" value="C:plant-type vacuole membrane"/>
    <property type="evidence" value="ECO:0007669"/>
    <property type="project" value="TreeGrafter"/>
</dbReference>
<dbReference type="GO" id="GO:0005768">
    <property type="term" value="C:endosome"/>
    <property type="evidence" value="ECO:0007669"/>
    <property type="project" value="TreeGrafter"/>
</dbReference>
<comment type="caution">
    <text evidence="8">The sequence shown here is derived from an EMBL/GenBank/DDBJ whole genome shotgun (WGS) entry which is preliminary data.</text>
</comment>
<evidence type="ECO:0000313" key="8">
    <source>
        <dbReference type="EMBL" id="OAY82137.1"/>
    </source>
</evidence>
<dbReference type="InterPro" id="IPR001841">
    <property type="entry name" value="Znf_RING"/>
</dbReference>
<dbReference type="SUPFAM" id="SSF57850">
    <property type="entry name" value="RING/U-box"/>
    <property type="match status" value="1"/>
</dbReference>